<reference evidence="1" key="2">
    <citation type="submission" date="2020-09" db="EMBL/GenBank/DDBJ databases">
        <authorList>
            <person name="Sun Q."/>
            <person name="Zhou Y."/>
        </authorList>
    </citation>
    <scope>NUCLEOTIDE SEQUENCE</scope>
    <source>
        <strain evidence="1">CGMCC 1.12924</strain>
    </source>
</reference>
<evidence type="ECO:0000313" key="1">
    <source>
        <dbReference type="EMBL" id="GGD98796.1"/>
    </source>
</evidence>
<accession>A0A8J2Y7W0</accession>
<dbReference type="EMBL" id="BMGK01000010">
    <property type="protein sequence ID" value="GGD98796.1"/>
    <property type="molecule type" value="Genomic_DNA"/>
</dbReference>
<dbReference type="AlphaFoldDB" id="A0A8J2Y7W0"/>
<reference evidence="1" key="1">
    <citation type="journal article" date="2014" name="Int. J. Syst. Evol. Microbiol.">
        <title>Complete genome sequence of Corynebacterium casei LMG S-19264T (=DSM 44701T), isolated from a smear-ripened cheese.</title>
        <authorList>
            <consortium name="US DOE Joint Genome Institute (JGI-PGF)"/>
            <person name="Walter F."/>
            <person name="Albersmeier A."/>
            <person name="Kalinowski J."/>
            <person name="Ruckert C."/>
        </authorList>
    </citation>
    <scope>NUCLEOTIDE SEQUENCE</scope>
    <source>
        <strain evidence="1">CGMCC 1.12924</strain>
    </source>
</reference>
<comment type="caution">
    <text evidence="1">The sequence shown here is derived from an EMBL/GenBank/DDBJ whole genome shotgun (WGS) entry which is preliminary data.</text>
</comment>
<dbReference type="Proteomes" id="UP000652231">
    <property type="component" value="Unassembled WGS sequence"/>
</dbReference>
<dbReference type="RefSeq" id="WP_188442659.1">
    <property type="nucleotide sequence ID" value="NZ_BMGK01000010.1"/>
</dbReference>
<evidence type="ECO:0000313" key="2">
    <source>
        <dbReference type="Proteomes" id="UP000652231"/>
    </source>
</evidence>
<gene>
    <name evidence="1" type="ORF">GCM10011312_22890</name>
</gene>
<proteinExistence type="predicted"/>
<protein>
    <submittedName>
        <fullName evidence="1">Uncharacterized protein</fullName>
    </submittedName>
</protein>
<name>A0A8J2Y7W0_9FLAO</name>
<dbReference type="PROSITE" id="PS51257">
    <property type="entry name" value="PROKAR_LIPOPROTEIN"/>
    <property type="match status" value="1"/>
</dbReference>
<keyword evidence="2" id="KW-1185">Reference proteome</keyword>
<organism evidence="1 2">
    <name type="scientific">Planktosalinus lacus</name>
    <dbReference type="NCBI Taxonomy" id="1526573"/>
    <lineage>
        <taxon>Bacteria</taxon>
        <taxon>Pseudomonadati</taxon>
        <taxon>Bacteroidota</taxon>
        <taxon>Flavobacteriia</taxon>
        <taxon>Flavobacteriales</taxon>
        <taxon>Flavobacteriaceae</taxon>
        <taxon>Planktosalinus</taxon>
    </lineage>
</organism>
<sequence length="457" mass="50421">MKLFHKPTLLLLLVSIFFISCQKEEIDIIDETPSDAITAASDLAKLLINTSQNSGGIDDFIDGTSCSSIQFPYEVIINGQTITIADEDDLNNLVNTTATITVVFPVTVVFEDFSTLEINSQQELNELAALCQTIDEAINCVEFVYPVTFFTYNSNNEQTGTVVINSNAELFQFITGLDAGVYIAIDFPIEVILGDGSQVTVTSNAQLQGIIENCDEPGDDPPTPLDLETVLTTDSWFVSYFFDDEDETFVFAGYEFFFNPGGEATATNGSTSIPGSWSITNSSSGQLKLNLDFGVNDPFDELEEDWKVMEFSNELIRLFDISGGDGSTDYLTFSRTPTDGGGSSEAQELRDAMTDGNWFISLYLEDGDEDETSHFNSFTFDFMENGQIAVSNSSVTLEGTWFVSGSDSNLKLVLNFIDVYPLDELDEDWSVVSFSNTLIDLIEENDDDGDILKFEKL</sequence>